<accession>A0ABQ8G7B5</accession>
<evidence type="ECO:0000256" key="7">
    <source>
        <dbReference type="SAM" id="Phobius"/>
    </source>
</evidence>
<keyword evidence="10" id="KW-1185">Reference proteome</keyword>
<feature type="transmembrane region" description="Helical" evidence="7">
    <location>
        <begin position="57"/>
        <end position="79"/>
    </location>
</feature>
<evidence type="ECO:0000256" key="1">
    <source>
        <dbReference type="ARBA" id="ARBA00004141"/>
    </source>
</evidence>
<dbReference type="InterPro" id="IPR052337">
    <property type="entry name" value="SAT4-like"/>
</dbReference>
<feature type="transmembrane region" description="Helical" evidence="7">
    <location>
        <begin position="194"/>
        <end position="213"/>
    </location>
</feature>
<feature type="region of interest" description="Disordered" evidence="6">
    <location>
        <begin position="383"/>
        <end position="405"/>
    </location>
</feature>
<proteinExistence type="inferred from homology"/>
<dbReference type="Pfam" id="PF20684">
    <property type="entry name" value="Fung_rhodopsin"/>
    <property type="match status" value="1"/>
</dbReference>
<evidence type="ECO:0000259" key="8">
    <source>
        <dbReference type="Pfam" id="PF20684"/>
    </source>
</evidence>
<dbReference type="InterPro" id="IPR049326">
    <property type="entry name" value="Rhodopsin_dom_fungi"/>
</dbReference>
<organism evidence="9 10">
    <name type="scientific">Macrophomina phaseolina</name>
    <dbReference type="NCBI Taxonomy" id="35725"/>
    <lineage>
        <taxon>Eukaryota</taxon>
        <taxon>Fungi</taxon>
        <taxon>Dikarya</taxon>
        <taxon>Ascomycota</taxon>
        <taxon>Pezizomycotina</taxon>
        <taxon>Dothideomycetes</taxon>
        <taxon>Dothideomycetes incertae sedis</taxon>
        <taxon>Botryosphaeriales</taxon>
        <taxon>Botryosphaeriaceae</taxon>
        <taxon>Macrophomina</taxon>
    </lineage>
</organism>
<comment type="caution">
    <text evidence="9">The sequence shown here is derived from an EMBL/GenBank/DDBJ whole genome shotgun (WGS) entry which is preliminary data.</text>
</comment>
<feature type="transmembrane region" description="Helical" evidence="7">
    <location>
        <begin position="111"/>
        <end position="129"/>
    </location>
</feature>
<keyword evidence="2 7" id="KW-0812">Transmembrane</keyword>
<feature type="transmembrane region" description="Helical" evidence="7">
    <location>
        <begin position="16"/>
        <end position="37"/>
    </location>
</feature>
<protein>
    <recommendedName>
        <fullName evidence="8">Rhodopsin domain-containing protein</fullName>
    </recommendedName>
</protein>
<reference evidence="9 10" key="1">
    <citation type="journal article" date="2021" name="Nat. Commun.">
        <title>Genetic determinants of endophytism in the Arabidopsis root mycobiome.</title>
        <authorList>
            <person name="Mesny F."/>
            <person name="Miyauchi S."/>
            <person name="Thiergart T."/>
            <person name="Pickel B."/>
            <person name="Atanasova L."/>
            <person name="Karlsson M."/>
            <person name="Huettel B."/>
            <person name="Barry K.W."/>
            <person name="Haridas S."/>
            <person name="Chen C."/>
            <person name="Bauer D."/>
            <person name="Andreopoulos W."/>
            <person name="Pangilinan J."/>
            <person name="LaButti K."/>
            <person name="Riley R."/>
            <person name="Lipzen A."/>
            <person name="Clum A."/>
            <person name="Drula E."/>
            <person name="Henrissat B."/>
            <person name="Kohler A."/>
            <person name="Grigoriev I.V."/>
            <person name="Martin F.M."/>
            <person name="Hacquard S."/>
        </authorList>
    </citation>
    <scope>NUCLEOTIDE SEQUENCE [LARGE SCALE GENOMIC DNA]</scope>
    <source>
        <strain evidence="9 10">MPI-SDFR-AT-0080</strain>
    </source>
</reference>
<dbReference type="EMBL" id="JAGTJR010000017">
    <property type="protein sequence ID" value="KAH7046818.1"/>
    <property type="molecule type" value="Genomic_DNA"/>
</dbReference>
<comment type="subcellular location">
    <subcellularLocation>
        <location evidence="1">Membrane</location>
        <topology evidence="1">Multi-pass membrane protein</topology>
    </subcellularLocation>
</comment>
<evidence type="ECO:0000256" key="6">
    <source>
        <dbReference type="SAM" id="MobiDB-lite"/>
    </source>
</evidence>
<feature type="transmembrane region" description="Helical" evidence="7">
    <location>
        <begin position="141"/>
        <end position="162"/>
    </location>
</feature>
<sequence length="405" mass="46173">MFRYAFAPKSQSHGDFVSTIVGITVSLAVITTALLAARFYSRGVLRRMLGWDDWIMVLAWSFAISYSAIVVSCMVPYGLGRHEEDMIYPDNNHNNVPWIQMWNRFNKANQLLFVVGTRLTKISLCMTYLRLFPGSAANKWFCRAVIAYCALEGTAYFFTWLFQCIPISDFWYQDYPANPRHNCFHDRWRGFIEVLSTTATNMIVFLWPARFLWRLKLSHKQRFKLICLFCLGCCISIVSLVRLWRSYLKFVADMNHLWNFSIVILLAVADLNLGVICGCLPFCHFILAAIVSRVAKQKKGPGDSGRPHALPRFHAFTAPAARHGMQRMSDTFSDVERTADHPITAPYSATGPRRWTPPAIAPRVLQHPPDIDFDAALMSMTTDDSRLKGSDCPPLASHQLRRSPC</sequence>
<gene>
    <name evidence="9" type="ORF">B0J12DRAFT_756905</name>
</gene>
<feature type="transmembrane region" description="Helical" evidence="7">
    <location>
        <begin position="257"/>
        <end position="290"/>
    </location>
</feature>
<evidence type="ECO:0000313" key="10">
    <source>
        <dbReference type="Proteomes" id="UP000774617"/>
    </source>
</evidence>
<evidence type="ECO:0000256" key="3">
    <source>
        <dbReference type="ARBA" id="ARBA00022989"/>
    </source>
</evidence>
<dbReference type="PANTHER" id="PTHR33048">
    <property type="entry name" value="PTH11-LIKE INTEGRAL MEMBRANE PROTEIN (AFU_ORTHOLOGUE AFUA_5G11245)"/>
    <property type="match status" value="1"/>
</dbReference>
<dbReference type="PANTHER" id="PTHR33048:SF129">
    <property type="entry name" value="INTEGRAL MEMBRANE PROTEIN-RELATED"/>
    <property type="match status" value="1"/>
</dbReference>
<evidence type="ECO:0000256" key="4">
    <source>
        <dbReference type="ARBA" id="ARBA00023136"/>
    </source>
</evidence>
<keyword evidence="3 7" id="KW-1133">Transmembrane helix</keyword>
<evidence type="ECO:0000313" key="9">
    <source>
        <dbReference type="EMBL" id="KAH7046818.1"/>
    </source>
</evidence>
<comment type="similarity">
    <text evidence="5">Belongs to the SAT4 family.</text>
</comment>
<evidence type="ECO:0000256" key="2">
    <source>
        <dbReference type="ARBA" id="ARBA00022692"/>
    </source>
</evidence>
<keyword evidence="4 7" id="KW-0472">Membrane</keyword>
<dbReference type="Proteomes" id="UP000774617">
    <property type="component" value="Unassembled WGS sequence"/>
</dbReference>
<feature type="domain" description="Rhodopsin" evidence="8">
    <location>
        <begin position="37"/>
        <end position="287"/>
    </location>
</feature>
<feature type="transmembrane region" description="Helical" evidence="7">
    <location>
        <begin position="225"/>
        <end position="245"/>
    </location>
</feature>
<evidence type="ECO:0000256" key="5">
    <source>
        <dbReference type="ARBA" id="ARBA00038359"/>
    </source>
</evidence>
<name>A0ABQ8G7B5_9PEZI</name>